<dbReference type="InterPro" id="IPR036291">
    <property type="entry name" value="NAD(P)-bd_dom_sf"/>
</dbReference>
<gene>
    <name evidence="4" type="ORF">EI97DRAFT_433097</name>
</gene>
<dbReference type="InterPro" id="IPR002347">
    <property type="entry name" value="SDR_fam"/>
</dbReference>
<dbReference type="AlphaFoldDB" id="A0A6A6JPI8"/>
<dbReference type="Gene3D" id="3.40.50.720">
    <property type="entry name" value="NAD(P)-binding Rossmann-like Domain"/>
    <property type="match status" value="1"/>
</dbReference>
<accession>A0A6A6JPI8</accession>
<dbReference type="PANTHER" id="PTHR43544">
    <property type="entry name" value="SHORT-CHAIN DEHYDROGENASE/REDUCTASE"/>
    <property type="match status" value="1"/>
</dbReference>
<dbReference type="OrthoDB" id="7289984at2759"/>
<dbReference type="InterPro" id="IPR051468">
    <property type="entry name" value="Fungal_SecMetab_SDRs"/>
</dbReference>
<proteinExistence type="inferred from homology"/>
<dbReference type="Proteomes" id="UP000800097">
    <property type="component" value="Unassembled WGS sequence"/>
</dbReference>
<dbReference type="PRINTS" id="PR00081">
    <property type="entry name" value="GDHRDH"/>
</dbReference>
<reference evidence="4" key="1">
    <citation type="journal article" date="2020" name="Stud. Mycol.">
        <title>101 Dothideomycetes genomes: a test case for predicting lifestyles and emergence of pathogens.</title>
        <authorList>
            <person name="Haridas S."/>
            <person name="Albert R."/>
            <person name="Binder M."/>
            <person name="Bloem J."/>
            <person name="Labutti K."/>
            <person name="Salamov A."/>
            <person name="Andreopoulos B."/>
            <person name="Baker S."/>
            <person name="Barry K."/>
            <person name="Bills G."/>
            <person name="Bluhm B."/>
            <person name="Cannon C."/>
            <person name="Castanera R."/>
            <person name="Culley D."/>
            <person name="Daum C."/>
            <person name="Ezra D."/>
            <person name="Gonzalez J."/>
            <person name="Henrissat B."/>
            <person name="Kuo A."/>
            <person name="Liang C."/>
            <person name="Lipzen A."/>
            <person name="Lutzoni F."/>
            <person name="Magnuson J."/>
            <person name="Mondo S."/>
            <person name="Nolan M."/>
            <person name="Ohm R."/>
            <person name="Pangilinan J."/>
            <person name="Park H.-J."/>
            <person name="Ramirez L."/>
            <person name="Alfaro M."/>
            <person name="Sun H."/>
            <person name="Tritt A."/>
            <person name="Yoshinaga Y."/>
            <person name="Zwiers L.-H."/>
            <person name="Turgeon B."/>
            <person name="Goodwin S."/>
            <person name="Spatafora J."/>
            <person name="Crous P."/>
            <person name="Grigoriev I."/>
        </authorList>
    </citation>
    <scope>NUCLEOTIDE SEQUENCE</scope>
    <source>
        <strain evidence="4">CBS 379.55</strain>
    </source>
</reference>
<name>A0A6A6JPI8_WESOR</name>
<evidence type="ECO:0000313" key="5">
    <source>
        <dbReference type="Proteomes" id="UP000800097"/>
    </source>
</evidence>
<dbReference type="GO" id="GO:0016491">
    <property type="term" value="F:oxidoreductase activity"/>
    <property type="evidence" value="ECO:0007669"/>
    <property type="project" value="TreeGrafter"/>
</dbReference>
<evidence type="ECO:0000256" key="1">
    <source>
        <dbReference type="ARBA" id="ARBA00006484"/>
    </source>
</evidence>
<sequence>MSSNKRIILITGANNGIGFETAAALATASSKNHVLVAARSRSKGEQAIKNIQARNPVGTLSLVELDVTSDASIAAAAKQIETEFGRLDVLVNNAGICTLHTVADTTREILHSTFDANVYGPMLLTNAVAPLLKKSKDPRIINVSSTMGSITLRSDHTDPLSANNLAEAYRMSKAALNMLTATLNFEFKDWPTPCKVWSFCPGFVVTDLGARDDGTGSREWKKNNGAENPETSAEGIRQIVDGERDGEVGKFVQRFGKQGPW</sequence>
<feature type="compositionally biased region" description="Basic and acidic residues" evidence="3">
    <location>
        <begin position="214"/>
        <end position="224"/>
    </location>
</feature>
<keyword evidence="5" id="KW-1185">Reference proteome</keyword>
<dbReference type="Pfam" id="PF00106">
    <property type="entry name" value="adh_short"/>
    <property type="match status" value="1"/>
</dbReference>
<evidence type="ECO:0000256" key="2">
    <source>
        <dbReference type="RuleBase" id="RU000363"/>
    </source>
</evidence>
<dbReference type="PRINTS" id="PR00080">
    <property type="entry name" value="SDRFAMILY"/>
</dbReference>
<comment type="similarity">
    <text evidence="1 2">Belongs to the short-chain dehydrogenases/reductases (SDR) family.</text>
</comment>
<dbReference type="EMBL" id="ML986492">
    <property type="protein sequence ID" value="KAF2276869.1"/>
    <property type="molecule type" value="Genomic_DNA"/>
</dbReference>
<protein>
    <submittedName>
        <fullName evidence="4">NAD(P)-binding protein</fullName>
    </submittedName>
</protein>
<organism evidence="4 5">
    <name type="scientific">Westerdykella ornata</name>
    <dbReference type="NCBI Taxonomy" id="318751"/>
    <lineage>
        <taxon>Eukaryota</taxon>
        <taxon>Fungi</taxon>
        <taxon>Dikarya</taxon>
        <taxon>Ascomycota</taxon>
        <taxon>Pezizomycotina</taxon>
        <taxon>Dothideomycetes</taxon>
        <taxon>Pleosporomycetidae</taxon>
        <taxon>Pleosporales</taxon>
        <taxon>Sporormiaceae</taxon>
        <taxon>Westerdykella</taxon>
    </lineage>
</organism>
<dbReference type="GO" id="GO:0005737">
    <property type="term" value="C:cytoplasm"/>
    <property type="evidence" value="ECO:0007669"/>
    <property type="project" value="TreeGrafter"/>
</dbReference>
<dbReference type="SUPFAM" id="SSF51735">
    <property type="entry name" value="NAD(P)-binding Rossmann-fold domains"/>
    <property type="match status" value="1"/>
</dbReference>
<dbReference type="PANTHER" id="PTHR43544:SF32">
    <property type="entry name" value="CHAIN DEHYDROGENASE, PUTATIVE (AFU_ORTHOLOGUE AFUA_5G01530)-RELATED"/>
    <property type="match status" value="1"/>
</dbReference>
<dbReference type="RefSeq" id="XP_033654408.1">
    <property type="nucleotide sequence ID" value="XM_033798320.1"/>
</dbReference>
<dbReference type="GeneID" id="54551495"/>
<dbReference type="GO" id="GO:0019748">
    <property type="term" value="P:secondary metabolic process"/>
    <property type="evidence" value="ECO:0007669"/>
    <property type="project" value="TreeGrafter"/>
</dbReference>
<evidence type="ECO:0000313" key="4">
    <source>
        <dbReference type="EMBL" id="KAF2276869.1"/>
    </source>
</evidence>
<feature type="region of interest" description="Disordered" evidence="3">
    <location>
        <begin position="214"/>
        <end position="236"/>
    </location>
</feature>
<evidence type="ECO:0000256" key="3">
    <source>
        <dbReference type="SAM" id="MobiDB-lite"/>
    </source>
</evidence>